<keyword evidence="2" id="KW-1185">Reference proteome</keyword>
<evidence type="ECO:0000313" key="1">
    <source>
        <dbReference type="EMBL" id="KDP28117.1"/>
    </source>
</evidence>
<gene>
    <name evidence="1" type="ORF">JCGZ_13888</name>
</gene>
<reference evidence="1 2" key="1">
    <citation type="journal article" date="2014" name="PLoS ONE">
        <title>Global Analysis of Gene Expression Profiles in Physic Nut (Jatropha curcas L.) Seedlings Exposed to Salt Stress.</title>
        <authorList>
            <person name="Zhang L."/>
            <person name="Zhang C."/>
            <person name="Wu P."/>
            <person name="Chen Y."/>
            <person name="Li M."/>
            <person name="Jiang H."/>
            <person name="Wu G."/>
        </authorList>
    </citation>
    <scope>NUCLEOTIDE SEQUENCE [LARGE SCALE GENOMIC DNA]</scope>
    <source>
        <strain evidence="2">cv. GZQX0401</strain>
        <tissue evidence="1">Young leaves</tissue>
    </source>
</reference>
<dbReference type="EMBL" id="KK914782">
    <property type="protein sequence ID" value="KDP28117.1"/>
    <property type="molecule type" value="Genomic_DNA"/>
</dbReference>
<proteinExistence type="predicted"/>
<protein>
    <submittedName>
        <fullName evidence="1">Uncharacterized protein</fullName>
    </submittedName>
</protein>
<name>A0A067JW39_JATCU</name>
<organism evidence="1 2">
    <name type="scientific">Jatropha curcas</name>
    <name type="common">Barbados nut</name>
    <dbReference type="NCBI Taxonomy" id="180498"/>
    <lineage>
        <taxon>Eukaryota</taxon>
        <taxon>Viridiplantae</taxon>
        <taxon>Streptophyta</taxon>
        <taxon>Embryophyta</taxon>
        <taxon>Tracheophyta</taxon>
        <taxon>Spermatophyta</taxon>
        <taxon>Magnoliopsida</taxon>
        <taxon>eudicotyledons</taxon>
        <taxon>Gunneridae</taxon>
        <taxon>Pentapetalae</taxon>
        <taxon>rosids</taxon>
        <taxon>fabids</taxon>
        <taxon>Malpighiales</taxon>
        <taxon>Euphorbiaceae</taxon>
        <taxon>Crotonoideae</taxon>
        <taxon>Jatropheae</taxon>
        <taxon>Jatropha</taxon>
    </lineage>
</organism>
<sequence>MPDSKRGRICLMVPHQRLAADRHTAVAAAVHGGRKNVTAQNQELFTPSGSVFCQESIFGVSCAGSAFFRPERARQEPSATVDVVVDRRKGTVARLPCSSRRSRERAEDRR</sequence>
<evidence type="ECO:0000313" key="2">
    <source>
        <dbReference type="Proteomes" id="UP000027138"/>
    </source>
</evidence>
<dbReference type="AlphaFoldDB" id="A0A067JW39"/>
<dbReference type="Proteomes" id="UP000027138">
    <property type="component" value="Unassembled WGS sequence"/>
</dbReference>
<accession>A0A067JW39</accession>